<name>A0A2T3NG70_9GAMM</name>
<keyword evidence="3 6" id="KW-0067">ATP-binding</keyword>
<dbReference type="InterPro" id="IPR003439">
    <property type="entry name" value="ABC_transporter-like_ATP-bd"/>
</dbReference>
<gene>
    <name evidence="6" type="ORF">C9J01_12080</name>
</gene>
<keyword evidence="1" id="KW-0813">Transport</keyword>
<evidence type="ECO:0000313" key="6">
    <source>
        <dbReference type="EMBL" id="PSW13557.1"/>
    </source>
</evidence>
<dbReference type="PANTHER" id="PTHR42798">
    <property type="entry name" value="LIPOPROTEIN-RELEASING SYSTEM ATP-BINDING PROTEIN LOLD"/>
    <property type="match status" value="1"/>
</dbReference>
<dbReference type="FunFam" id="3.40.50.300:FF:000032">
    <property type="entry name" value="Export ABC transporter ATP-binding protein"/>
    <property type="match status" value="1"/>
</dbReference>
<reference evidence="6 7" key="1">
    <citation type="submission" date="2018-03" db="EMBL/GenBank/DDBJ databases">
        <title>Whole genome sequencing of Histamine producing bacteria.</title>
        <authorList>
            <person name="Butler K."/>
        </authorList>
    </citation>
    <scope>NUCLEOTIDE SEQUENCE [LARGE SCALE GENOMIC DNA]</scope>
    <source>
        <strain evidence="6 7">DSM 19138</strain>
    </source>
</reference>
<dbReference type="GO" id="GO:1902495">
    <property type="term" value="C:transmembrane transporter complex"/>
    <property type="evidence" value="ECO:0007669"/>
    <property type="project" value="UniProtKB-ARBA"/>
</dbReference>
<dbReference type="Gene3D" id="3.40.50.300">
    <property type="entry name" value="P-loop containing nucleotide triphosphate hydrolases"/>
    <property type="match status" value="1"/>
</dbReference>
<dbReference type="InterPro" id="IPR003593">
    <property type="entry name" value="AAA+_ATPase"/>
</dbReference>
<dbReference type="Pfam" id="PF00005">
    <property type="entry name" value="ABC_tran"/>
    <property type="match status" value="1"/>
</dbReference>
<dbReference type="SMART" id="SM00382">
    <property type="entry name" value="AAA"/>
    <property type="match status" value="1"/>
</dbReference>
<accession>A0A2T3NG70</accession>
<dbReference type="PROSITE" id="PS50893">
    <property type="entry name" value="ABC_TRANSPORTER_2"/>
    <property type="match status" value="1"/>
</dbReference>
<comment type="caution">
    <text evidence="6">The sequence shown here is derived from an EMBL/GenBank/DDBJ whole genome shotgun (WGS) entry which is preliminary data.</text>
</comment>
<feature type="domain" description="ABC transporter" evidence="5">
    <location>
        <begin position="5"/>
        <end position="233"/>
    </location>
</feature>
<dbReference type="CDD" id="cd03255">
    <property type="entry name" value="ABC_MJ0796_LolCDE_FtsE"/>
    <property type="match status" value="1"/>
</dbReference>
<comment type="similarity">
    <text evidence="4">Belongs to the ABC transporter superfamily. Macrolide exporter (TC 3.A.1.122) family.</text>
</comment>
<proteinExistence type="inferred from homology"/>
<evidence type="ECO:0000256" key="4">
    <source>
        <dbReference type="ARBA" id="ARBA00038388"/>
    </source>
</evidence>
<dbReference type="GO" id="GO:0005524">
    <property type="term" value="F:ATP binding"/>
    <property type="evidence" value="ECO:0007669"/>
    <property type="project" value="UniProtKB-KW"/>
</dbReference>
<organism evidence="6 7">
    <name type="scientific">Photobacterium rosenbergii</name>
    <dbReference type="NCBI Taxonomy" id="294936"/>
    <lineage>
        <taxon>Bacteria</taxon>
        <taxon>Pseudomonadati</taxon>
        <taxon>Pseudomonadota</taxon>
        <taxon>Gammaproteobacteria</taxon>
        <taxon>Vibrionales</taxon>
        <taxon>Vibrionaceae</taxon>
        <taxon>Photobacterium</taxon>
    </lineage>
</organism>
<dbReference type="InterPro" id="IPR027417">
    <property type="entry name" value="P-loop_NTPase"/>
</dbReference>
<dbReference type="RefSeq" id="WP_107298377.1">
    <property type="nucleotide sequence ID" value="NZ_PYMB01000003.1"/>
</dbReference>
<evidence type="ECO:0000256" key="3">
    <source>
        <dbReference type="ARBA" id="ARBA00022840"/>
    </source>
</evidence>
<dbReference type="GO" id="GO:0016887">
    <property type="term" value="F:ATP hydrolysis activity"/>
    <property type="evidence" value="ECO:0007669"/>
    <property type="project" value="InterPro"/>
</dbReference>
<dbReference type="SUPFAM" id="SSF52540">
    <property type="entry name" value="P-loop containing nucleoside triphosphate hydrolases"/>
    <property type="match status" value="1"/>
</dbReference>
<dbReference type="PANTHER" id="PTHR42798:SF7">
    <property type="entry name" value="ALPHA-D-RIBOSE 1-METHYLPHOSPHONATE 5-TRIPHOSPHATE SYNTHASE SUBUNIT PHNL"/>
    <property type="match status" value="1"/>
</dbReference>
<dbReference type="PROSITE" id="PS00211">
    <property type="entry name" value="ABC_TRANSPORTER_1"/>
    <property type="match status" value="1"/>
</dbReference>
<evidence type="ECO:0000313" key="7">
    <source>
        <dbReference type="Proteomes" id="UP000241346"/>
    </source>
</evidence>
<dbReference type="EMBL" id="PYMB01000003">
    <property type="protein sequence ID" value="PSW13557.1"/>
    <property type="molecule type" value="Genomic_DNA"/>
</dbReference>
<evidence type="ECO:0000256" key="1">
    <source>
        <dbReference type="ARBA" id="ARBA00022448"/>
    </source>
</evidence>
<dbReference type="GO" id="GO:0022857">
    <property type="term" value="F:transmembrane transporter activity"/>
    <property type="evidence" value="ECO:0007669"/>
    <property type="project" value="UniProtKB-ARBA"/>
</dbReference>
<protein>
    <submittedName>
        <fullName evidence="6">Macrolide ABC transporter ATP-binding protein</fullName>
    </submittedName>
</protein>
<dbReference type="AlphaFoldDB" id="A0A2T3NG70"/>
<keyword evidence="2" id="KW-0547">Nucleotide-binding</keyword>
<evidence type="ECO:0000259" key="5">
    <source>
        <dbReference type="PROSITE" id="PS50893"/>
    </source>
</evidence>
<dbReference type="InterPro" id="IPR017911">
    <property type="entry name" value="MacB-like_ATP-bd"/>
</dbReference>
<dbReference type="Proteomes" id="UP000241346">
    <property type="component" value="Unassembled WGS sequence"/>
</dbReference>
<dbReference type="InterPro" id="IPR017871">
    <property type="entry name" value="ABC_transporter-like_CS"/>
</dbReference>
<sequence length="233" mass="25535">MDAAITCRALSHSFPVGEERFQVLDNISFQIIKGEMVAIIGPSGSGKSTLMNVIGCLMTPEQGDIEILGNPTPAMTKDQLAEVRQSHIGFVFQQFNLLSRTSALDNVKMPLMYQEQKVVDADERAKYCLELVGLGDKLGSHPNQLSGGQQQRVAIARAMINQPDILLADEPTGALDSKTSEDIVELFKELNRKGQTIVIITHDNEVAAQASRILHIKDGKLVKDQQNRLEAIA</sequence>
<dbReference type="OrthoDB" id="9801477at2"/>
<evidence type="ECO:0000256" key="2">
    <source>
        <dbReference type="ARBA" id="ARBA00022741"/>
    </source>
</evidence>